<accession>A0A9K3PU60</accession>
<evidence type="ECO:0000256" key="2">
    <source>
        <dbReference type="ARBA" id="ARBA00022448"/>
    </source>
</evidence>
<dbReference type="Pfam" id="PF08449">
    <property type="entry name" value="UAA"/>
    <property type="match status" value="1"/>
</dbReference>
<dbReference type="AlphaFoldDB" id="A0A9K3PU60"/>
<keyword evidence="9" id="KW-1185">Reference proteome</keyword>
<feature type="compositionally biased region" description="Polar residues" evidence="6">
    <location>
        <begin position="11"/>
        <end position="23"/>
    </location>
</feature>
<evidence type="ECO:0000256" key="7">
    <source>
        <dbReference type="SAM" id="Phobius"/>
    </source>
</evidence>
<sequence length="390" mass="42160">MAMSSKDESTLPLTTASQSSTPPSRKPIASNAAVFGYVWTFFTCMVIMELTLEGTQKAFHDFSGLAFAVTLFQFVCCFLLPVLHSNGATLKEIPKTPSAMLPYLLLSLFVFGSSGLATMSIRYVSYPTKVILKSTKLIPTMIMATLLQQTHGQRYGRLEYLAATLLCAGAAGYGFGESNISVSSHEGESFWGMFLLGTSVVCDAFTPNIQQRLMAPTCSHHDHATAATTTTAATTWKQRLHRIQQSIFPPGGLGVSASTLMTNANFVGGIGILIYMAMTGVLVEALRVALVKPSLLCSLTVIGMSLAAAVSAYTRLIQASGSVVAVGVATLRKMVTVILSYFFYPKQFSRTHAISSLLILAGVLLSTYAKQRPHIMRTEYPSPRTMELRK</sequence>
<feature type="transmembrane region" description="Helical" evidence="7">
    <location>
        <begin position="28"/>
        <end position="50"/>
    </location>
</feature>
<dbReference type="GO" id="GO:0000139">
    <property type="term" value="C:Golgi membrane"/>
    <property type="evidence" value="ECO:0007669"/>
    <property type="project" value="TreeGrafter"/>
</dbReference>
<organism evidence="8 9">
    <name type="scientific">Nitzschia inconspicua</name>
    <dbReference type="NCBI Taxonomy" id="303405"/>
    <lineage>
        <taxon>Eukaryota</taxon>
        <taxon>Sar</taxon>
        <taxon>Stramenopiles</taxon>
        <taxon>Ochrophyta</taxon>
        <taxon>Bacillariophyta</taxon>
        <taxon>Bacillariophyceae</taxon>
        <taxon>Bacillariophycidae</taxon>
        <taxon>Bacillariales</taxon>
        <taxon>Bacillariaceae</taxon>
        <taxon>Nitzschia</taxon>
    </lineage>
</organism>
<keyword evidence="2" id="KW-0813">Transport</keyword>
<comment type="subcellular location">
    <subcellularLocation>
        <location evidence="1">Membrane</location>
        <topology evidence="1">Multi-pass membrane protein</topology>
    </subcellularLocation>
</comment>
<feature type="transmembrane region" description="Helical" evidence="7">
    <location>
        <begin position="322"/>
        <end position="344"/>
    </location>
</feature>
<proteinExistence type="predicted"/>
<keyword evidence="3 7" id="KW-0812">Transmembrane</keyword>
<keyword evidence="5 7" id="KW-0472">Membrane</keyword>
<dbReference type="PANTHER" id="PTHR10778:SF8">
    <property type="entry name" value="ADENOSINE 3'-PHOSPHO 5'-PHOSPHOSULFATE TRANSPORTER 2"/>
    <property type="match status" value="1"/>
</dbReference>
<dbReference type="GO" id="GO:0005789">
    <property type="term" value="C:endoplasmic reticulum membrane"/>
    <property type="evidence" value="ECO:0007669"/>
    <property type="project" value="TreeGrafter"/>
</dbReference>
<comment type="caution">
    <text evidence="8">The sequence shown here is derived from an EMBL/GenBank/DDBJ whole genome shotgun (WGS) entry which is preliminary data.</text>
</comment>
<keyword evidence="4 7" id="KW-1133">Transmembrane helix</keyword>
<reference evidence="8" key="2">
    <citation type="submission" date="2021-04" db="EMBL/GenBank/DDBJ databases">
        <authorList>
            <person name="Podell S."/>
        </authorList>
    </citation>
    <scope>NUCLEOTIDE SEQUENCE</scope>
    <source>
        <strain evidence="8">Hildebrandi</strain>
    </source>
</reference>
<name>A0A9K3PU60_9STRA</name>
<evidence type="ECO:0000256" key="4">
    <source>
        <dbReference type="ARBA" id="ARBA00022989"/>
    </source>
</evidence>
<evidence type="ECO:0000256" key="6">
    <source>
        <dbReference type="SAM" id="MobiDB-lite"/>
    </source>
</evidence>
<gene>
    <name evidence="8" type="ORF">IV203_035033</name>
</gene>
<feature type="transmembrane region" description="Helical" evidence="7">
    <location>
        <begin position="289"/>
        <end position="310"/>
    </location>
</feature>
<dbReference type="PANTHER" id="PTHR10778">
    <property type="entry name" value="SOLUTE CARRIER FAMILY 35 MEMBER B"/>
    <property type="match status" value="1"/>
</dbReference>
<dbReference type="GO" id="GO:0046964">
    <property type="term" value="F:3'-phosphoadenosine 5'-phosphosulfate transmembrane transporter activity"/>
    <property type="evidence" value="ECO:0007669"/>
    <property type="project" value="TreeGrafter"/>
</dbReference>
<dbReference type="InterPro" id="IPR013657">
    <property type="entry name" value="SCL35B1-4/HUT1"/>
</dbReference>
<feature type="transmembrane region" description="Helical" evidence="7">
    <location>
        <begin position="62"/>
        <end position="83"/>
    </location>
</feature>
<evidence type="ECO:0000313" key="9">
    <source>
        <dbReference type="Proteomes" id="UP000693970"/>
    </source>
</evidence>
<evidence type="ECO:0000313" key="8">
    <source>
        <dbReference type="EMBL" id="KAG7359935.1"/>
    </source>
</evidence>
<evidence type="ECO:0000256" key="5">
    <source>
        <dbReference type="ARBA" id="ARBA00023136"/>
    </source>
</evidence>
<dbReference type="EMBL" id="JAGRRH010000013">
    <property type="protein sequence ID" value="KAG7359935.1"/>
    <property type="molecule type" value="Genomic_DNA"/>
</dbReference>
<evidence type="ECO:0000256" key="3">
    <source>
        <dbReference type="ARBA" id="ARBA00022692"/>
    </source>
</evidence>
<feature type="region of interest" description="Disordered" evidence="6">
    <location>
        <begin position="1"/>
        <end position="26"/>
    </location>
</feature>
<feature type="transmembrane region" description="Helical" evidence="7">
    <location>
        <begin position="264"/>
        <end position="283"/>
    </location>
</feature>
<feature type="transmembrane region" description="Helical" evidence="7">
    <location>
        <begin position="103"/>
        <end position="124"/>
    </location>
</feature>
<feature type="transmembrane region" description="Helical" evidence="7">
    <location>
        <begin position="158"/>
        <end position="176"/>
    </location>
</feature>
<protein>
    <submittedName>
        <fullName evidence="8">UAA transporter family protein</fullName>
    </submittedName>
</protein>
<reference evidence="8" key="1">
    <citation type="journal article" date="2021" name="Sci. Rep.">
        <title>Diploid genomic architecture of Nitzschia inconspicua, an elite biomass production diatom.</title>
        <authorList>
            <person name="Oliver A."/>
            <person name="Podell S."/>
            <person name="Pinowska A."/>
            <person name="Traller J.C."/>
            <person name="Smith S.R."/>
            <person name="McClure R."/>
            <person name="Beliaev A."/>
            <person name="Bohutskyi P."/>
            <person name="Hill E.A."/>
            <person name="Rabines A."/>
            <person name="Zheng H."/>
            <person name="Allen L.Z."/>
            <person name="Kuo A."/>
            <person name="Grigoriev I.V."/>
            <person name="Allen A.E."/>
            <person name="Hazlebeck D."/>
            <person name="Allen E.E."/>
        </authorList>
    </citation>
    <scope>NUCLEOTIDE SEQUENCE</scope>
    <source>
        <strain evidence="8">Hildebrandi</strain>
    </source>
</reference>
<dbReference type="OrthoDB" id="46927at2759"/>
<evidence type="ECO:0000256" key="1">
    <source>
        <dbReference type="ARBA" id="ARBA00004141"/>
    </source>
</evidence>
<dbReference type="Proteomes" id="UP000693970">
    <property type="component" value="Unassembled WGS sequence"/>
</dbReference>